<evidence type="ECO:0000256" key="10">
    <source>
        <dbReference type="PROSITE-ProRule" id="PRU01360"/>
    </source>
</evidence>
<dbReference type="SUPFAM" id="SSF56935">
    <property type="entry name" value="Porins"/>
    <property type="match status" value="1"/>
</dbReference>
<keyword evidence="6 11" id="KW-0798">TonB box</keyword>
<evidence type="ECO:0000256" key="4">
    <source>
        <dbReference type="ARBA" id="ARBA00022692"/>
    </source>
</evidence>
<feature type="compositionally biased region" description="Low complexity" evidence="12">
    <location>
        <begin position="55"/>
        <end position="68"/>
    </location>
</feature>
<evidence type="ECO:0000256" key="6">
    <source>
        <dbReference type="ARBA" id="ARBA00023077"/>
    </source>
</evidence>
<evidence type="ECO:0000313" key="16">
    <source>
        <dbReference type="Proteomes" id="UP000067626"/>
    </source>
</evidence>
<gene>
    <name evidence="15" type="ORF">CMC5_035690</name>
</gene>
<dbReference type="PANTHER" id="PTHR30069">
    <property type="entry name" value="TONB-DEPENDENT OUTER MEMBRANE RECEPTOR"/>
    <property type="match status" value="1"/>
</dbReference>
<keyword evidence="9 10" id="KW-0998">Cell outer membrane</keyword>
<dbReference type="Pfam" id="PF07715">
    <property type="entry name" value="Plug"/>
    <property type="match status" value="1"/>
</dbReference>
<keyword evidence="16" id="KW-1185">Reference proteome</keyword>
<dbReference type="GO" id="GO:0044718">
    <property type="term" value="P:siderophore transmembrane transport"/>
    <property type="evidence" value="ECO:0007669"/>
    <property type="project" value="TreeGrafter"/>
</dbReference>
<feature type="domain" description="TonB-dependent receptor plug" evidence="14">
    <location>
        <begin position="81"/>
        <end position="188"/>
    </location>
</feature>
<evidence type="ECO:0000256" key="1">
    <source>
        <dbReference type="ARBA" id="ARBA00004571"/>
    </source>
</evidence>
<name>A0A0K1EFE1_CHOCO</name>
<evidence type="ECO:0000256" key="9">
    <source>
        <dbReference type="ARBA" id="ARBA00023237"/>
    </source>
</evidence>
<feature type="domain" description="TonB-dependent receptor-like beta-barrel" evidence="13">
    <location>
        <begin position="412"/>
        <end position="649"/>
    </location>
</feature>
<evidence type="ECO:0000256" key="12">
    <source>
        <dbReference type="SAM" id="MobiDB-lite"/>
    </source>
</evidence>
<proteinExistence type="inferred from homology"/>
<evidence type="ECO:0000259" key="14">
    <source>
        <dbReference type="Pfam" id="PF07715"/>
    </source>
</evidence>
<dbReference type="AlphaFoldDB" id="A0A0K1EFE1"/>
<keyword evidence="8 15" id="KW-0675">Receptor</keyword>
<dbReference type="InterPro" id="IPR000531">
    <property type="entry name" value="Beta-barrel_TonB"/>
</dbReference>
<evidence type="ECO:0000256" key="2">
    <source>
        <dbReference type="ARBA" id="ARBA00022448"/>
    </source>
</evidence>
<keyword evidence="5" id="KW-0732">Signal</keyword>
<sequence length="697" mass="75017">MVVRRCVSGGQGSLTRAKALGGVLFSLFAATTEAAAQAPPPPEAPSTPPAEAPPREAAPSASGEAPSEIVVTGTRTPESVQRATVRTDVVTRKEAERRGATNVAEALEGQLGVQVNPGAYGALGNPSAIQIQGFDRDRVLVLEDGERVIGDVGGAIDLSSLPLTDVARVEVVAGPMSALYGASAIGGVVNVISAPPALLGLSGRVRLEGRLRPGFLLQGSSAYRGDDTWAGADVTVEDRAGVPFEGNEPALLAPARKQRAIGLRAGTAIGSRINLRARARWLNDVSEGTEVQRIPGLGDYVLDLPSVSNRVALHLAEDIDLRGGSNLRLTVGRQWIFQENRKDRRDSPLDEVRDREGTMQSMEAIATIVDGKTRTWVIGARAEMEELTQRITKTETDGTSLSTHETEEVPLTRLGVAALYSQFSWKPFDELTIMPGIRGEMHLRYGGVIAPRLSIAYRPTSRLSLRLAGGRGFRAPSAKELGFLFDHSFYGYRVIGNPDLSPEASWGVTGDVSLKITDEVSFRAGGFVTWIDDLIDFALDPSSSFGGIDTYSYSNVAKARTSGVDARVTLRPFDWLSAELGYAYLWTRDDTNERPLSGRPPHTVMAALRADLPADFELVARFRAVTSTFVDEDLRSPGFNSLDLRLARGLWSGAQAYIGMRNALAARREPGRMGDQRPFDGRAVYLGLIAELPSEEP</sequence>
<keyword evidence="4 10" id="KW-0812">Transmembrane</keyword>
<dbReference type="Gene3D" id="2.40.170.20">
    <property type="entry name" value="TonB-dependent receptor, beta-barrel domain"/>
    <property type="match status" value="1"/>
</dbReference>
<protein>
    <submittedName>
        <fullName evidence="15">TonB-dependent receptor</fullName>
    </submittedName>
</protein>
<evidence type="ECO:0000256" key="7">
    <source>
        <dbReference type="ARBA" id="ARBA00023136"/>
    </source>
</evidence>
<dbReference type="CDD" id="cd01347">
    <property type="entry name" value="ligand_gated_channel"/>
    <property type="match status" value="1"/>
</dbReference>
<keyword evidence="3 10" id="KW-1134">Transmembrane beta strand</keyword>
<evidence type="ECO:0000256" key="3">
    <source>
        <dbReference type="ARBA" id="ARBA00022452"/>
    </source>
</evidence>
<comment type="similarity">
    <text evidence="10 11">Belongs to the TonB-dependent receptor family.</text>
</comment>
<reference evidence="15 16" key="1">
    <citation type="submission" date="2015-07" db="EMBL/GenBank/DDBJ databases">
        <title>Genome analysis of myxobacterium Chondromyces crocatus Cm c5 reveals a high potential for natural compound synthesis and the genetic basis for the loss of fruiting body formation.</title>
        <authorList>
            <person name="Zaburannyi N."/>
            <person name="Bunk B."/>
            <person name="Maier J."/>
            <person name="Overmann J."/>
            <person name="Mueller R."/>
        </authorList>
    </citation>
    <scope>NUCLEOTIDE SEQUENCE [LARGE SCALE GENOMIC DNA]</scope>
    <source>
        <strain evidence="15 16">Cm c5</strain>
    </source>
</reference>
<feature type="compositionally biased region" description="Pro residues" evidence="12">
    <location>
        <begin position="38"/>
        <end position="52"/>
    </location>
</feature>
<organism evidence="15 16">
    <name type="scientific">Chondromyces crocatus</name>
    <dbReference type="NCBI Taxonomy" id="52"/>
    <lineage>
        <taxon>Bacteria</taxon>
        <taxon>Pseudomonadati</taxon>
        <taxon>Myxococcota</taxon>
        <taxon>Polyangia</taxon>
        <taxon>Polyangiales</taxon>
        <taxon>Polyangiaceae</taxon>
        <taxon>Chondromyces</taxon>
    </lineage>
</organism>
<evidence type="ECO:0000256" key="8">
    <source>
        <dbReference type="ARBA" id="ARBA00023170"/>
    </source>
</evidence>
<dbReference type="KEGG" id="ccro:CMC5_035690"/>
<keyword evidence="7 10" id="KW-0472">Membrane</keyword>
<dbReference type="InterPro" id="IPR037066">
    <property type="entry name" value="Plug_dom_sf"/>
</dbReference>
<feature type="region of interest" description="Disordered" evidence="12">
    <location>
        <begin position="34"/>
        <end position="79"/>
    </location>
</feature>
<keyword evidence="2 10" id="KW-0813">Transport</keyword>
<comment type="subcellular location">
    <subcellularLocation>
        <location evidence="1 10">Cell outer membrane</location>
        <topology evidence="1 10">Multi-pass membrane protein</topology>
    </subcellularLocation>
</comment>
<dbReference type="InterPro" id="IPR012910">
    <property type="entry name" value="Plug_dom"/>
</dbReference>
<dbReference type="EMBL" id="CP012159">
    <property type="protein sequence ID" value="AKT39422.1"/>
    <property type="molecule type" value="Genomic_DNA"/>
</dbReference>
<dbReference type="PROSITE" id="PS52016">
    <property type="entry name" value="TONB_DEPENDENT_REC_3"/>
    <property type="match status" value="1"/>
</dbReference>
<evidence type="ECO:0000313" key="15">
    <source>
        <dbReference type="EMBL" id="AKT39422.1"/>
    </source>
</evidence>
<dbReference type="PANTHER" id="PTHR30069:SF29">
    <property type="entry name" value="HEMOGLOBIN AND HEMOGLOBIN-HAPTOGLOBIN-BINDING PROTEIN 1-RELATED"/>
    <property type="match status" value="1"/>
</dbReference>
<dbReference type="STRING" id="52.CMC5_035690"/>
<dbReference type="GO" id="GO:0009279">
    <property type="term" value="C:cell outer membrane"/>
    <property type="evidence" value="ECO:0007669"/>
    <property type="project" value="UniProtKB-SubCell"/>
</dbReference>
<accession>A0A0K1EFE1</accession>
<evidence type="ECO:0000259" key="13">
    <source>
        <dbReference type="Pfam" id="PF00593"/>
    </source>
</evidence>
<dbReference type="InterPro" id="IPR036942">
    <property type="entry name" value="Beta-barrel_TonB_sf"/>
</dbReference>
<dbReference type="GO" id="GO:0015344">
    <property type="term" value="F:siderophore uptake transmembrane transporter activity"/>
    <property type="evidence" value="ECO:0007669"/>
    <property type="project" value="TreeGrafter"/>
</dbReference>
<dbReference type="Proteomes" id="UP000067626">
    <property type="component" value="Chromosome"/>
</dbReference>
<evidence type="ECO:0000256" key="5">
    <source>
        <dbReference type="ARBA" id="ARBA00022729"/>
    </source>
</evidence>
<dbReference type="Pfam" id="PF00593">
    <property type="entry name" value="TonB_dep_Rec_b-barrel"/>
    <property type="match status" value="1"/>
</dbReference>
<dbReference type="Gene3D" id="2.170.130.10">
    <property type="entry name" value="TonB-dependent receptor, plug domain"/>
    <property type="match status" value="1"/>
</dbReference>
<evidence type="ECO:0000256" key="11">
    <source>
        <dbReference type="RuleBase" id="RU003357"/>
    </source>
</evidence>
<dbReference type="InterPro" id="IPR039426">
    <property type="entry name" value="TonB-dep_rcpt-like"/>
</dbReference>